<dbReference type="InterPro" id="IPR022442">
    <property type="entry name" value="SO_2930-like_dom"/>
</dbReference>
<dbReference type="InterPro" id="IPR051550">
    <property type="entry name" value="SCF-Subunits/Alg-Epimerases"/>
</dbReference>
<reference evidence="5" key="1">
    <citation type="journal article" date="2009" name="J. Bacteriol.">
        <title>Complete genome sequence of Erythrobacter litoralis HTCC2594.</title>
        <authorList>
            <person name="Oh H.M."/>
            <person name="Giovannoni S.J."/>
            <person name="Ferriera S."/>
            <person name="Johnson J."/>
            <person name="Cho J.C."/>
        </authorList>
    </citation>
    <scope>NUCLEOTIDE SEQUENCE [LARGE SCALE GENOMIC DNA]</scope>
    <source>
        <strain evidence="5">HTCC2594</strain>
    </source>
</reference>
<dbReference type="InterPro" id="IPR012334">
    <property type="entry name" value="Pectin_lyas_fold"/>
</dbReference>
<organism evidence="4 5">
    <name type="scientific">Erythrobacter litoralis (strain HTCC2594)</name>
    <dbReference type="NCBI Taxonomy" id="314225"/>
    <lineage>
        <taxon>Bacteria</taxon>
        <taxon>Pseudomonadati</taxon>
        <taxon>Pseudomonadota</taxon>
        <taxon>Alphaproteobacteria</taxon>
        <taxon>Sphingomonadales</taxon>
        <taxon>Erythrobacteraceae</taxon>
        <taxon>Erythrobacter/Porphyrobacter group</taxon>
        <taxon>Erythrobacter</taxon>
    </lineage>
</organism>
<evidence type="ECO:0000256" key="2">
    <source>
        <dbReference type="SAM" id="MobiDB-lite"/>
    </source>
</evidence>
<dbReference type="PANTHER" id="PTHR22990">
    <property type="entry name" value="F-BOX ONLY PROTEIN"/>
    <property type="match status" value="1"/>
</dbReference>
<evidence type="ECO:0000259" key="3">
    <source>
        <dbReference type="Pfam" id="PF13229"/>
    </source>
</evidence>
<evidence type="ECO:0000313" key="5">
    <source>
        <dbReference type="Proteomes" id="UP000008808"/>
    </source>
</evidence>
<dbReference type="PANTHER" id="PTHR22990:SF15">
    <property type="entry name" value="F-BOX ONLY PROTEIN 10"/>
    <property type="match status" value="1"/>
</dbReference>
<dbReference type="Pfam" id="PF13229">
    <property type="entry name" value="Beta_helix"/>
    <property type="match status" value="1"/>
</dbReference>
<dbReference type="AlphaFoldDB" id="Q2NCM7"/>
<accession>Q2NCM7</accession>
<dbReference type="InterPro" id="IPR006626">
    <property type="entry name" value="PbH1"/>
</dbReference>
<feature type="domain" description="Right handed beta helix" evidence="3">
    <location>
        <begin position="146"/>
        <end position="293"/>
    </location>
</feature>
<dbReference type="HOGENOM" id="CLU_040523_0_0_5"/>
<dbReference type="InterPro" id="IPR039448">
    <property type="entry name" value="Beta_helix"/>
</dbReference>
<proteinExistence type="predicted"/>
<dbReference type="KEGG" id="eli:ELI_02360"/>
<dbReference type="SMART" id="SM00710">
    <property type="entry name" value="PbH1"/>
    <property type="match status" value="7"/>
</dbReference>
<dbReference type="STRING" id="314225.ELI_02360"/>
<gene>
    <name evidence="4" type="ordered locus">ELI_02360</name>
</gene>
<dbReference type="SUPFAM" id="SSF51126">
    <property type="entry name" value="Pectin lyase-like"/>
    <property type="match status" value="1"/>
</dbReference>
<name>Q2NCM7_ERYLH</name>
<keyword evidence="5" id="KW-1185">Reference proteome</keyword>
<dbReference type="EMBL" id="CP000157">
    <property type="protein sequence ID" value="ABC62564.1"/>
    <property type="molecule type" value="Genomic_DNA"/>
</dbReference>
<dbReference type="eggNOG" id="COG3420">
    <property type="taxonomic scope" value="Bacteria"/>
</dbReference>
<evidence type="ECO:0000313" key="4">
    <source>
        <dbReference type="EMBL" id="ABC62564.1"/>
    </source>
</evidence>
<dbReference type="InterPro" id="IPR011050">
    <property type="entry name" value="Pectin_lyase_fold/virulence"/>
</dbReference>
<keyword evidence="1" id="KW-0677">Repeat</keyword>
<dbReference type="Gene3D" id="2.160.20.10">
    <property type="entry name" value="Single-stranded right-handed beta-helix, Pectin lyase-like"/>
    <property type="match status" value="1"/>
</dbReference>
<dbReference type="Proteomes" id="UP000008808">
    <property type="component" value="Chromosome"/>
</dbReference>
<feature type="region of interest" description="Disordered" evidence="2">
    <location>
        <begin position="368"/>
        <end position="397"/>
    </location>
</feature>
<sequence>MHGEKGEEFMTRFLIGAASLALATPAWAETITVEAGEGAQERLQEALILAEPGDEIVLGVGRFMLTDGLSLDVDGVTVRGAGMDATVLDFGGQQGSGEGFLITSDDVTVRDFALENPKGDGVKSKGADNIVYYRVRVTWTDGPKASNGAYGIYPVESTGVLVDGVKVSGASDAGIYVGQSSKITVRNSIAEANVAGIEIENSRDAIVENNITTRNTGGILVFDLPDLPVMGGGNVIIRRNLVVANDEPNFAPPGNIVASVRRGTGILVMANEDVLIEGNIVTNNPTAGAMVIAYTQPFEDERYNPYARNVVIGSNVFADNGTDPQLDAAEQLLAAFGGALPPVLWDGIAEGDTGLRVAPRTGGWTLGLSEPGQDLASGSPAPLDVPEPLGDTRDDTSIGAPAALLQRIVP</sequence>
<protein>
    <recommendedName>
        <fullName evidence="3">Right handed beta helix domain-containing protein</fullName>
    </recommendedName>
</protein>
<dbReference type="NCBIfam" id="TIGR03805">
    <property type="entry name" value="beta_helix_1"/>
    <property type="match status" value="1"/>
</dbReference>
<evidence type="ECO:0000256" key="1">
    <source>
        <dbReference type="ARBA" id="ARBA00022737"/>
    </source>
</evidence>